<gene>
    <name evidence="1" type="ORF">F3Y22_tig00110410pilonHSYRG00018</name>
</gene>
<evidence type="ECO:0000313" key="2">
    <source>
        <dbReference type="Proteomes" id="UP000436088"/>
    </source>
</evidence>
<dbReference type="AlphaFoldDB" id="A0A6A3ASW6"/>
<protein>
    <submittedName>
        <fullName evidence="1">Uncharacterized protein</fullName>
    </submittedName>
</protein>
<name>A0A6A3ASW6_HIBSY</name>
<proteinExistence type="predicted"/>
<evidence type="ECO:0000313" key="1">
    <source>
        <dbReference type="EMBL" id="KAE8705992.1"/>
    </source>
</evidence>
<dbReference type="EMBL" id="VEPZ02000975">
    <property type="protein sequence ID" value="KAE8705992.1"/>
    <property type="molecule type" value="Genomic_DNA"/>
</dbReference>
<sequence>MGSKEINRVDSRWFGFAQFIAIQSRSSLSATSYDEEVQSAKAMLGTWKSQSQSLRMSIKNANMQAKDNMRKTALKEGTSSRYWRRIHGLSVQFANEGWNDIYCRKHHRESLRYPSIDGSGG</sequence>
<comment type="caution">
    <text evidence="1">The sequence shown here is derived from an EMBL/GenBank/DDBJ whole genome shotgun (WGS) entry which is preliminary data.</text>
</comment>
<accession>A0A6A3ASW6</accession>
<dbReference type="Proteomes" id="UP000436088">
    <property type="component" value="Unassembled WGS sequence"/>
</dbReference>
<organism evidence="1 2">
    <name type="scientific">Hibiscus syriacus</name>
    <name type="common">Rose of Sharon</name>
    <dbReference type="NCBI Taxonomy" id="106335"/>
    <lineage>
        <taxon>Eukaryota</taxon>
        <taxon>Viridiplantae</taxon>
        <taxon>Streptophyta</taxon>
        <taxon>Embryophyta</taxon>
        <taxon>Tracheophyta</taxon>
        <taxon>Spermatophyta</taxon>
        <taxon>Magnoliopsida</taxon>
        <taxon>eudicotyledons</taxon>
        <taxon>Gunneridae</taxon>
        <taxon>Pentapetalae</taxon>
        <taxon>rosids</taxon>
        <taxon>malvids</taxon>
        <taxon>Malvales</taxon>
        <taxon>Malvaceae</taxon>
        <taxon>Malvoideae</taxon>
        <taxon>Hibiscus</taxon>
    </lineage>
</organism>
<reference evidence="1" key="1">
    <citation type="submission" date="2019-09" db="EMBL/GenBank/DDBJ databases">
        <title>Draft genome information of white flower Hibiscus syriacus.</title>
        <authorList>
            <person name="Kim Y.-M."/>
        </authorList>
    </citation>
    <scope>NUCLEOTIDE SEQUENCE [LARGE SCALE GENOMIC DNA]</scope>
    <source>
        <strain evidence="1">YM2019G1</strain>
    </source>
</reference>
<keyword evidence="2" id="KW-1185">Reference proteome</keyword>